<sequence>MSTRPRLATTNERVAILEEKDAKTDERLESIEKKLDDVYTLLIQAKGIIWLATKILGGVGGLVAIAAGTVAVLRYVKGM</sequence>
<protein>
    <submittedName>
        <fullName evidence="2">Uncharacterized protein</fullName>
    </submittedName>
</protein>
<evidence type="ECO:0000313" key="2">
    <source>
        <dbReference type="EMBL" id="MBB5051111.1"/>
    </source>
</evidence>
<dbReference type="AlphaFoldDB" id="A0A840MZS3"/>
<dbReference type="Proteomes" id="UP000521227">
    <property type="component" value="Unassembled WGS sequence"/>
</dbReference>
<dbReference type="RefSeq" id="WP_184082899.1">
    <property type="nucleotide sequence ID" value="NZ_JACHIJ010000002.1"/>
</dbReference>
<dbReference type="EMBL" id="JACHIJ010000002">
    <property type="protein sequence ID" value="MBB5051111.1"/>
    <property type="molecule type" value="Genomic_DNA"/>
</dbReference>
<keyword evidence="1" id="KW-0472">Membrane</keyword>
<accession>A0A840MZS3</accession>
<organism evidence="2 3">
    <name type="scientific">Afipia massiliensis</name>
    <dbReference type="NCBI Taxonomy" id="211460"/>
    <lineage>
        <taxon>Bacteria</taxon>
        <taxon>Pseudomonadati</taxon>
        <taxon>Pseudomonadota</taxon>
        <taxon>Alphaproteobacteria</taxon>
        <taxon>Hyphomicrobiales</taxon>
        <taxon>Nitrobacteraceae</taxon>
        <taxon>Afipia</taxon>
    </lineage>
</organism>
<keyword evidence="1" id="KW-1133">Transmembrane helix</keyword>
<gene>
    <name evidence="2" type="ORF">HNQ36_001065</name>
</gene>
<feature type="transmembrane region" description="Helical" evidence="1">
    <location>
        <begin position="48"/>
        <end position="73"/>
    </location>
</feature>
<comment type="caution">
    <text evidence="2">The sequence shown here is derived from an EMBL/GenBank/DDBJ whole genome shotgun (WGS) entry which is preliminary data.</text>
</comment>
<proteinExistence type="predicted"/>
<evidence type="ECO:0000256" key="1">
    <source>
        <dbReference type="SAM" id="Phobius"/>
    </source>
</evidence>
<keyword evidence="1" id="KW-0812">Transmembrane</keyword>
<reference evidence="2 3" key="1">
    <citation type="submission" date="2020-08" db="EMBL/GenBank/DDBJ databases">
        <title>Genomic Encyclopedia of Type Strains, Phase IV (KMG-IV): sequencing the most valuable type-strain genomes for metagenomic binning, comparative biology and taxonomic classification.</title>
        <authorList>
            <person name="Goeker M."/>
        </authorList>
    </citation>
    <scope>NUCLEOTIDE SEQUENCE [LARGE SCALE GENOMIC DNA]</scope>
    <source>
        <strain evidence="2 3">DSM 17498</strain>
    </source>
</reference>
<evidence type="ECO:0000313" key="3">
    <source>
        <dbReference type="Proteomes" id="UP000521227"/>
    </source>
</evidence>
<name>A0A840MZS3_9BRAD</name>